<dbReference type="InterPro" id="IPR057271">
    <property type="entry name" value="YagK_YfjJ_C"/>
</dbReference>
<evidence type="ECO:0000313" key="2">
    <source>
        <dbReference type="EMBL" id="ENW93041.1"/>
    </source>
</evidence>
<evidence type="ECO:0000313" key="3">
    <source>
        <dbReference type="Proteomes" id="UP000013261"/>
    </source>
</evidence>
<accession>N9MQM9</accession>
<dbReference type="AlphaFoldDB" id="N9MQM9"/>
<feature type="domain" description="YagK/YfjJ C-terminal" evidence="1">
    <location>
        <begin position="136"/>
        <end position="212"/>
    </location>
</feature>
<evidence type="ECO:0000259" key="1">
    <source>
        <dbReference type="Pfam" id="PF11726"/>
    </source>
</evidence>
<dbReference type="EMBL" id="APRL01000013">
    <property type="protein sequence ID" value="ENW93041.1"/>
    <property type="molecule type" value="Genomic_DNA"/>
</dbReference>
<dbReference type="eggNOG" id="ENOG5033357">
    <property type="taxonomic scope" value="Bacteria"/>
</dbReference>
<dbReference type="OrthoDB" id="8592743at2"/>
<keyword evidence="3" id="KW-1185">Reference proteome</keyword>
<dbReference type="Pfam" id="PF11726">
    <property type="entry name" value="YagK_YfjJ_C"/>
    <property type="match status" value="1"/>
</dbReference>
<gene>
    <name evidence="2" type="ORF">F904_02984</name>
</gene>
<dbReference type="PATRIC" id="fig|1217703.3.peg.2895"/>
<reference evidence="2 3" key="1">
    <citation type="submission" date="2013-02" db="EMBL/GenBank/DDBJ databases">
        <title>The Genome Sequence of Acinetobacter sp. ANC 4105.</title>
        <authorList>
            <consortium name="The Broad Institute Genome Sequencing Platform"/>
            <consortium name="The Broad Institute Genome Sequencing Center for Infectious Disease"/>
            <person name="Cerqueira G."/>
            <person name="Feldgarden M."/>
            <person name="Courvalin P."/>
            <person name="Perichon B."/>
            <person name="Grillot-Courvalin C."/>
            <person name="Clermont D."/>
            <person name="Rocha E."/>
            <person name="Yoon E.-J."/>
            <person name="Nemec A."/>
            <person name="Walker B."/>
            <person name="Young S.K."/>
            <person name="Zeng Q."/>
            <person name="Gargeya S."/>
            <person name="Fitzgerald M."/>
            <person name="Haas B."/>
            <person name="Abouelleil A."/>
            <person name="Alvarado L."/>
            <person name="Arachchi H.M."/>
            <person name="Berlin A.M."/>
            <person name="Chapman S.B."/>
            <person name="Dewar J."/>
            <person name="Goldberg J."/>
            <person name="Griggs A."/>
            <person name="Gujja S."/>
            <person name="Hansen M."/>
            <person name="Howarth C."/>
            <person name="Imamovic A."/>
            <person name="Larimer J."/>
            <person name="McCowan C."/>
            <person name="Murphy C."/>
            <person name="Neiman D."/>
            <person name="Pearson M."/>
            <person name="Priest M."/>
            <person name="Roberts A."/>
            <person name="Saif S."/>
            <person name="Shea T."/>
            <person name="Sisk P."/>
            <person name="Sykes S."/>
            <person name="Wortman J."/>
            <person name="Nusbaum C."/>
            <person name="Birren B."/>
        </authorList>
    </citation>
    <scope>NUCLEOTIDE SEQUENCE [LARGE SCALE GENOMIC DNA]</scope>
    <source>
        <strain evidence="2 3">ANC 4105</strain>
    </source>
</reference>
<protein>
    <recommendedName>
        <fullName evidence="1">YagK/YfjJ C-terminal domain-containing protein</fullName>
    </recommendedName>
</protein>
<dbReference type="Proteomes" id="UP000013261">
    <property type="component" value="Unassembled WGS sequence"/>
</dbReference>
<dbReference type="HOGENOM" id="CLU_053856_1_1_6"/>
<name>N9MQM9_9GAMM</name>
<proteinExistence type="predicted"/>
<comment type="caution">
    <text evidence="2">The sequence shown here is derived from an EMBL/GenBank/DDBJ whole genome shotgun (WGS) entry which is preliminary data.</text>
</comment>
<organism evidence="2 3">
    <name type="scientific">Acinetobacter dispersus</name>
    <dbReference type="NCBI Taxonomy" id="70348"/>
    <lineage>
        <taxon>Bacteria</taxon>
        <taxon>Pseudomonadati</taxon>
        <taxon>Pseudomonadota</taxon>
        <taxon>Gammaproteobacteria</taxon>
        <taxon>Moraxellales</taxon>
        <taxon>Moraxellaceae</taxon>
        <taxon>Acinetobacter</taxon>
    </lineage>
</organism>
<dbReference type="RefSeq" id="WP_005190830.1">
    <property type="nucleotide sequence ID" value="NZ_KB850050.1"/>
</dbReference>
<sequence length="314" mass="37435">MTVTLTQRKDESVVLFKVESFVLDVMSVGLSPDMKKQLIELMTQFDLVYNIDYQYSDYILSFVHLKSIIDLKRYSLDPPLCDSYTFVDYVSMDELNAYAQEIKMFKFKIENALYQFYRQEEENKKRLIGYMEKLFHHYRKLLIVRVNLFYHEEFRDEINITKFDQDFRVFRNRLSNKDTCFKNLHGYVWAKEQAEKCGYHVHLLLIYDGALHRSGVHFAMLVGRKWDEITQGRGAYFSCHDKSYLEQLQRAGCKIGIGPISREISGDWERLESAFLYLVKSTKDAQRMRVKLKGMRTFDTGRFEIKKRRGIKPR</sequence>